<keyword evidence="1" id="KW-0175">Coiled coil</keyword>
<evidence type="ECO:0000313" key="3">
    <source>
        <dbReference type="EMBL" id="KAG7405895.1"/>
    </source>
</evidence>
<dbReference type="EMBL" id="JAELUQ010000011">
    <property type="protein sequence ID" value="KAG7405895.1"/>
    <property type="molecule type" value="Genomic_DNA"/>
</dbReference>
<comment type="caution">
    <text evidence="3">The sequence shown here is derived from an EMBL/GenBank/DDBJ whole genome shotgun (WGS) entry which is preliminary data.</text>
</comment>
<name>A0A8J5NK31_FUSOX</name>
<feature type="coiled-coil region" evidence="1">
    <location>
        <begin position="416"/>
        <end position="443"/>
    </location>
</feature>
<feature type="region of interest" description="Disordered" evidence="2">
    <location>
        <begin position="142"/>
        <end position="284"/>
    </location>
</feature>
<proteinExistence type="predicted"/>
<organism evidence="3 4">
    <name type="scientific">Fusarium oxysporum f. sp. rapae</name>
    <dbReference type="NCBI Taxonomy" id="485398"/>
    <lineage>
        <taxon>Eukaryota</taxon>
        <taxon>Fungi</taxon>
        <taxon>Dikarya</taxon>
        <taxon>Ascomycota</taxon>
        <taxon>Pezizomycotina</taxon>
        <taxon>Sordariomycetes</taxon>
        <taxon>Hypocreomycetidae</taxon>
        <taxon>Hypocreales</taxon>
        <taxon>Nectriaceae</taxon>
        <taxon>Fusarium</taxon>
        <taxon>Fusarium oxysporum species complex</taxon>
    </lineage>
</organism>
<evidence type="ECO:0000256" key="2">
    <source>
        <dbReference type="SAM" id="MobiDB-lite"/>
    </source>
</evidence>
<dbReference type="Proteomes" id="UP000694050">
    <property type="component" value="Unassembled WGS sequence"/>
</dbReference>
<protein>
    <submittedName>
        <fullName evidence="3">Uncharacterized protein</fullName>
    </submittedName>
</protein>
<accession>A0A8J5NK31</accession>
<reference evidence="3" key="1">
    <citation type="submission" date="2021-04" db="EMBL/GenBank/DDBJ databases">
        <title>First draft genome resource for Brassicaceae pathogens Fusarium oxysporum f. sp. raphani and Fusarium oxysporum f. sp. rapae.</title>
        <authorList>
            <person name="Asai S."/>
        </authorList>
    </citation>
    <scope>NUCLEOTIDE SEQUENCE</scope>
    <source>
        <strain evidence="3">Tf1208</strain>
    </source>
</reference>
<gene>
    <name evidence="3" type="ORF">Forpe1208_v013829</name>
</gene>
<feature type="region of interest" description="Disordered" evidence="2">
    <location>
        <begin position="1"/>
        <end position="20"/>
    </location>
</feature>
<evidence type="ECO:0000313" key="4">
    <source>
        <dbReference type="Proteomes" id="UP000694050"/>
    </source>
</evidence>
<sequence length="498" mass="54695">MAFINRSRSEDRGPDTEDPVFKSLVTPAQRSAAVKIWRLCDSFPWEIIPCSPVTRWTQALLDCFLETKTLSFSGQILDDLDKKKVRSALLRVARRRGVVEPIAITETDIRGALCLLKKTDSQPGSDSETLLATRTISGGKLALKPAAKRVRTEDKSPLARITRSSKRQRGHASKTIPGTSPKTPVPKRKSANTVVISSDDESDRDEAQDLCLDAKKEPDDNQSQPALSHSDEPSPDPDSQLLETIAEHKRRKALSTPAPDAEETNAGTGPASPAQSGSGRPIAIPSRRIRIASLGMTDKQIGDKIRTRLSTVAHKQHLRIEQRLAELDAEAKCARQALLEADSANHGTLKSRQRKQDAISAALKVSEKAHADYEKTVEALQFVQSLGVSNMASAIESLEMAVEDTDKDQRVAHAAYARVCRELSSFEEKAEAVKKELEEADAKFRQICQARDDFAMASEEKNITCTVRVESDARDDGDNLSDDFALELGAAVRQKVQE</sequence>
<dbReference type="AlphaFoldDB" id="A0A8J5NK31"/>
<feature type="coiled-coil region" evidence="1">
    <location>
        <begin position="317"/>
        <end position="344"/>
    </location>
</feature>
<evidence type="ECO:0000256" key="1">
    <source>
        <dbReference type="SAM" id="Coils"/>
    </source>
</evidence>
<feature type="compositionally biased region" description="Acidic residues" evidence="2">
    <location>
        <begin position="198"/>
        <end position="208"/>
    </location>
</feature>
<feature type="compositionally biased region" description="Basic residues" evidence="2">
    <location>
        <begin position="163"/>
        <end position="172"/>
    </location>
</feature>